<proteinExistence type="inferred from homology"/>
<comment type="similarity">
    <text evidence="3 16">Belongs to the cation transport ATPase (P-type) (TC 3.A.3) family. Type IV subfamily.</text>
</comment>
<evidence type="ECO:0000256" key="9">
    <source>
        <dbReference type="ARBA" id="ARBA00022967"/>
    </source>
</evidence>
<feature type="transmembrane region" description="Helical" evidence="16">
    <location>
        <begin position="966"/>
        <end position="986"/>
    </location>
</feature>
<feature type="binding site" evidence="14">
    <location>
        <position position="678"/>
    </location>
    <ligand>
        <name>ATP</name>
        <dbReference type="ChEBI" id="CHEBI:30616"/>
    </ligand>
</feature>
<feature type="binding site" evidence="15">
    <location>
        <position position="792"/>
    </location>
    <ligand>
        <name>Mg(2+)</name>
        <dbReference type="ChEBI" id="CHEBI:18420"/>
    </ligand>
</feature>
<dbReference type="NCBIfam" id="TIGR01494">
    <property type="entry name" value="ATPase_P-type"/>
    <property type="match status" value="2"/>
</dbReference>
<keyword evidence="10 16" id="KW-1133">Transmembrane helix</keyword>
<dbReference type="InterPro" id="IPR036412">
    <property type="entry name" value="HAD-like_sf"/>
</dbReference>
<feature type="binding site" evidence="14">
    <location>
        <position position="502"/>
    </location>
    <ligand>
        <name>ATP</name>
        <dbReference type="ChEBI" id="CHEBI:30616"/>
    </ligand>
</feature>
<feature type="transmembrane region" description="Helical" evidence="16">
    <location>
        <begin position="295"/>
        <end position="316"/>
    </location>
</feature>
<dbReference type="SFLD" id="SFLDS00003">
    <property type="entry name" value="Haloacid_Dehalogenase"/>
    <property type="match status" value="1"/>
</dbReference>
<dbReference type="PROSITE" id="PS00154">
    <property type="entry name" value="ATPASE_E1_E2"/>
    <property type="match status" value="1"/>
</dbReference>
<dbReference type="GO" id="GO:0005783">
    <property type="term" value="C:endoplasmic reticulum"/>
    <property type="evidence" value="ECO:0007669"/>
    <property type="project" value="TreeGrafter"/>
</dbReference>
<keyword evidence="8 15" id="KW-0460">Magnesium</keyword>
<feature type="transmembrane region" description="Helical" evidence="16">
    <location>
        <begin position="998"/>
        <end position="1023"/>
    </location>
</feature>
<feature type="binding site" evidence="14">
    <location>
        <position position="677"/>
    </location>
    <ligand>
        <name>ATP</name>
        <dbReference type="ChEBI" id="CHEBI:30616"/>
    </ligand>
</feature>
<feature type="transmembrane region" description="Helical" evidence="16">
    <location>
        <begin position="1048"/>
        <end position="1068"/>
    </location>
</feature>
<feature type="binding site" evidence="14">
    <location>
        <position position="765"/>
    </location>
    <ligand>
        <name>ATP</name>
        <dbReference type="ChEBI" id="CHEBI:30616"/>
    </ligand>
</feature>
<dbReference type="GO" id="GO:0045332">
    <property type="term" value="P:phospholipid translocation"/>
    <property type="evidence" value="ECO:0007669"/>
    <property type="project" value="TreeGrafter"/>
</dbReference>
<feature type="binding site" evidence="14">
    <location>
        <position position="415"/>
    </location>
    <ligand>
        <name>ATP</name>
        <dbReference type="ChEBI" id="CHEBI:30616"/>
    </ligand>
</feature>
<evidence type="ECO:0000256" key="12">
    <source>
        <dbReference type="ARBA" id="ARBA00034036"/>
    </source>
</evidence>
<evidence type="ECO:0000256" key="10">
    <source>
        <dbReference type="ARBA" id="ARBA00022989"/>
    </source>
</evidence>
<dbReference type="Pfam" id="PF16209">
    <property type="entry name" value="PhoLip_ATPase_N"/>
    <property type="match status" value="1"/>
</dbReference>
<dbReference type="Pfam" id="PF13246">
    <property type="entry name" value="Cation_ATPase"/>
    <property type="match status" value="1"/>
</dbReference>
<dbReference type="SUPFAM" id="SSF56784">
    <property type="entry name" value="HAD-like"/>
    <property type="match status" value="1"/>
</dbReference>
<dbReference type="Gene3D" id="3.40.50.1000">
    <property type="entry name" value="HAD superfamily/HAD-like"/>
    <property type="match status" value="1"/>
</dbReference>
<dbReference type="InterPro" id="IPR001757">
    <property type="entry name" value="P_typ_ATPase"/>
</dbReference>
<dbReference type="Proteomes" id="UP000887568">
    <property type="component" value="Unplaced"/>
</dbReference>
<evidence type="ECO:0000313" key="22">
    <source>
        <dbReference type="Proteomes" id="UP000887568"/>
    </source>
</evidence>
<feature type="domain" description="P-type ATPase N-terminal" evidence="19">
    <location>
        <begin position="34"/>
        <end position="96"/>
    </location>
</feature>
<dbReference type="Pfam" id="PF16212">
    <property type="entry name" value="PhoLip_ATPase_C"/>
    <property type="match status" value="1"/>
</dbReference>
<comment type="catalytic activity">
    <reaction evidence="12 16">
        <text>ATP + H2O + phospholipidSide 1 = ADP + phosphate + phospholipidSide 2.</text>
        <dbReference type="EC" id="7.6.2.1"/>
    </reaction>
</comment>
<dbReference type="InterPro" id="IPR018303">
    <property type="entry name" value="ATPase_P-typ_P_site"/>
</dbReference>
<accession>A0A913ZDM2</accession>
<dbReference type="Pfam" id="PF00122">
    <property type="entry name" value="E1-E2_ATPase"/>
    <property type="match status" value="1"/>
</dbReference>
<organism evidence="21 22">
    <name type="scientific">Patiria miniata</name>
    <name type="common">Bat star</name>
    <name type="synonym">Asterina miniata</name>
    <dbReference type="NCBI Taxonomy" id="46514"/>
    <lineage>
        <taxon>Eukaryota</taxon>
        <taxon>Metazoa</taxon>
        <taxon>Echinodermata</taxon>
        <taxon>Eleutherozoa</taxon>
        <taxon>Asterozoa</taxon>
        <taxon>Asteroidea</taxon>
        <taxon>Valvatacea</taxon>
        <taxon>Valvatida</taxon>
        <taxon>Asterinidae</taxon>
        <taxon>Patiria</taxon>
    </lineage>
</organism>
<feature type="transmembrane region" description="Helical" evidence="16">
    <location>
        <begin position="350"/>
        <end position="369"/>
    </location>
</feature>
<dbReference type="Gene3D" id="2.70.150.10">
    <property type="entry name" value="Calcium-transporting ATPase, cytoplasmic transduction domain A"/>
    <property type="match status" value="1"/>
</dbReference>
<dbReference type="SFLD" id="SFLDF00027">
    <property type="entry name" value="p-type_atpase"/>
    <property type="match status" value="1"/>
</dbReference>
<dbReference type="GO" id="GO:0016887">
    <property type="term" value="F:ATP hydrolysis activity"/>
    <property type="evidence" value="ECO:0007669"/>
    <property type="project" value="InterPro"/>
</dbReference>
<feature type="binding site" evidence="15">
    <location>
        <position position="415"/>
    </location>
    <ligand>
        <name>Mg(2+)</name>
        <dbReference type="ChEBI" id="CHEBI:18420"/>
    </ligand>
</feature>
<evidence type="ECO:0000256" key="13">
    <source>
        <dbReference type="PIRSR" id="PIRSR606539-1"/>
    </source>
</evidence>
<dbReference type="EnsemblMetazoa" id="XM_038193950.1">
    <property type="protein sequence ID" value="XP_038049878.1"/>
    <property type="gene ID" value="LOC119723353"/>
</dbReference>
<dbReference type="Gene3D" id="3.40.1110.10">
    <property type="entry name" value="Calcium-transporting ATPase, cytoplasmic domain N"/>
    <property type="match status" value="1"/>
</dbReference>
<dbReference type="AlphaFoldDB" id="A0A913ZDM2"/>
<evidence type="ECO:0000256" key="15">
    <source>
        <dbReference type="PIRSR" id="PIRSR606539-3"/>
    </source>
</evidence>
<dbReference type="PANTHER" id="PTHR24092:SF175">
    <property type="entry name" value="PHOSPHOLIPID-TRANSPORTING ATPASE"/>
    <property type="match status" value="1"/>
</dbReference>
<dbReference type="GO" id="GO:0140326">
    <property type="term" value="F:ATPase-coupled intramembrane lipid transporter activity"/>
    <property type="evidence" value="ECO:0007669"/>
    <property type="project" value="UniProtKB-EC"/>
</dbReference>
<feature type="transmembrane region" description="Helical" evidence="16">
    <location>
        <begin position="932"/>
        <end position="954"/>
    </location>
</feature>
<evidence type="ECO:0000256" key="5">
    <source>
        <dbReference type="ARBA" id="ARBA00022723"/>
    </source>
</evidence>
<dbReference type="GO" id="GO:0000287">
    <property type="term" value="F:magnesium ion binding"/>
    <property type="evidence" value="ECO:0007669"/>
    <property type="project" value="UniProtKB-UniRule"/>
</dbReference>
<dbReference type="InterPro" id="IPR044492">
    <property type="entry name" value="P_typ_ATPase_HD_dom"/>
</dbReference>
<dbReference type="GO" id="GO:0055037">
    <property type="term" value="C:recycling endosome"/>
    <property type="evidence" value="ECO:0007669"/>
    <property type="project" value="TreeGrafter"/>
</dbReference>
<protein>
    <recommendedName>
        <fullName evidence="16">Phospholipid-transporting ATPase</fullName>
        <ecNumber evidence="16">7.6.2.1</ecNumber>
    </recommendedName>
</protein>
<feature type="binding site" evidence="14">
    <location>
        <position position="566"/>
    </location>
    <ligand>
        <name>ATP</name>
        <dbReference type="ChEBI" id="CHEBI:30616"/>
    </ligand>
</feature>
<dbReference type="OrthoDB" id="377733at2759"/>
<feature type="binding site" evidence="15">
    <location>
        <position position="417"/>
    </location>
    <ligand>
        <name>Mg(2+)</name>
        <dbReference type="ChEBI" id="CHEBI:18420"/>
    </ligand>
</feature>
<dbReference type="InterPro" id="IPR023214">
    <property type="entry name" value="HAD_sf"/>
</dbReference>
<evidence type="ECO:0000259" key="19">
    <source>
        <dbReference type="Pfam" id="PF16209"/>
    </source>
</evidence>
<feature type="transmembrane region" description="Helical" evidence="16">
    <location>
        <begin position="70"/>
        <end position="86"/>
    </location>
</feature>
<dbReference type="InterPro" id="IPR008250">
    <property type="entry name" value="ATPase_P-typ_transduc_dom_A_sf"/>
</dbReference>
<evidence type="ECO:0000256" key="4">
    <source>
        <dbReference type="ARBA" id="ARBA00022692"/>
    </source>
</evidence>
<name>A0A913ZDM2_PATMI</name>
<comment type="cofactor">
    <cofactor evidence="15">
        <name>Mg(2+)</name>
        <dbReference type="ChEBI" id="CHEBI:18420"/>
    </cofactor>
</comment>
<keyword evidence="22" id="KW-1185">Reference proteome</keyword>
<feature type="binding site" evidence="15">
    <location>
        <position position="796"/>
    </location>
    <ligand>
        <name>Mg(2+)</name>
        <dbReference type="ChEBI" id="CHEBI:18420"/>
    </ligand>
</feature>
<keyword evidence="9 16" id="KW-1278">Translocase</keyword>
<feature type="binding site" evidence="14">
    <location>
        <position position="543"/>
    </location>
    <ligand>
        <name>ATP</name>
        <dbReference type="ChEBI" id="CHEBI:30616"/>
    </ligand>
</feature>
<keyword evidence="4 16" id="KW-0812">Transmembrane</keyword>
<feature type="transmembrane region" description="Helical" evidence="16">
    <location>
        <begin position="92"/>
        <end position="112"/>
    </location>
</feature>
<feature type="binding site" evidence="14">
    <location>
        <position position="771"/>
    </location>
    <ligand>
        <name>ATP</name>
        <dbReference type="ChEBI" id="CHEBI:30616"/>
    </ligand>
</feature>
<dbReference type="InterPro" id="IPR023299">
    <property type="entry name" value="ATPase_P-typ_cyto_dom_N"/>
</dbReference>
<comment type="subcellular location">
    <subcellularLocation>
        <location evidence="2">Endomembrane system</location>
    </subcellularLocation>
    <subcellularLocation>
        <location evidence="1 16">Membrane</location>
        <topology evidence="1 16">Multi-pass membrane protein</topology>
    </subcellularLocation>
</comment>
<evidence type="ECO:0000259" key="20">
    <source>
        <dbReference type="Pfam" id="PF16212"/>
    </source>
</evidence>
<dbReference type="GO" id="GO:0005524">
    <property type="term" value="F:ATP binding"/>
    <property type="evidence" value="ECO:0007669"/>
    <property type="project" value="UniProtKB-UniRule"/>
</dbReference>
<evidence type="ECO:0000256" key="14">
    <source>
        <dbReference type="PIRSR" id="PIRSR606539-2"/>
    </source>
</evidence>
<evidence type="ECO:0000256" key="3">
    <source>
        <dbReference type="ARBA" id="ARBA00008109"/>
    </source>
</evidence>
<feature type="binding site" evidence="14">
    <location>
        <position position="679"/>
    </location>
    <ligand>
        <name>ATP</name>
        <dbReference type="ChEBI" id="CHEBI:30616"/>
    </ligand>
</feature>
<dbReference type="InterPro" id="IPR006539">
    <property type="entry name" value="P-type_ATPase_IV"/>
</dbReference>
<dbReference type="InterPro" id="IPR059000">
    <property type="entry name" value="ATPase_P-type_domA"/>
</dbReference>
<dbReference type="CDD" id="cd02073">
    <property type="entry name" value="P-type_ATPase_APLT_Dnf-like"/>
    <property type="match status" value="1"/>
</dbReference>
<dbReference type="GeneID" id="119723353"/>
<feature type="region of interest" description="Disordered" evidence="17">
    <location>
        <begin position="1083"/>
        <end position="1113"/>
    </location>
</feature>
<evidence type="ECO:0000313" key="21">
    <source>
        <dbReference type="EnsemblMetazoa" id="XP_038049878.1"/>
    </source>
</evidence>
<dbReference type="InterPro" id="IPR032630">
    <property type="entry name" value="P_typ_ATPase_c"/>
</dbReference>
<dbReference type="RefSeq" id="XP_038049878.1">
    <property type="nucleotide sequence ID" value="XM_038193950.1"/>
</dbReference>
<dbReference type="PANTHER" id="PTHR24092">
    <property type="entry name" value="PROBABLE PHOSPHOLIPID-TRANSPORTING ATPASE"/>
    <property type="match status" value="1"/>
</dbReference>
<feature type="domain" description="P-type ATPase A" evidence="18">
    <location>
        <begin position="125"/>
        <end position="187"/>
    </location>
</feature>
<keyword evidence="11 16" id="KW-0472">Membrane</keyword>
<feature type="binding site" evidence="14">
    <location>
        <position position="416"/>
    </location>
    <ligand>
        <name>ATP</name>
        <dbReference type="ChEBI" id="CHEBI:30616"/>
    </ligand>
</feature>
<dbReference type="InterPro" id="IPR023298">
    <property type="entry name" value="ATPase_P-typ_TM_dom_sf"/>
</dbReference>
<evidence type="ECO:0000256" key="8">
    <source>
        <dbReference type="ARBA" id="ARBA00022842"/>
    </source>
</evidence>
<dbReference type="NCBIfam" id="TIGR01652">
    <property type="entry name" value="ATPase-Plipid"/>
    <property type="match status" value="2"/>
</dbReference>
<dbReference type="FunFam" id="3.40.50.1000:FF:000210">
    <property type="entry name" value="Phospholipid-transporting ATPase"/>
    <property type="match status" value="1"/>
</dbReference>
<feature type="domain" description="P-type ATPase C-terminal" evidence="20">
    <location>
        <begin position="818"/>
        <end position="1078"/>
    </location>
</feature>
<feature type="binding site" evidence="14">
    <location>
        <position position="796"/>
    </location>
    <ligand>
        <name>ATP</name>
        <dbReference type="ChEBI" id="CHEBI:30616"/>
    </ligand>
</feature>
<evidence type="ECO:0000259" key="18">
    <source>
        <dbReference type="Pfam" id="PF00122"/>
    </source>
</evidence>
<feature type="transmembrane region" description="Helical" evidence="16">
    <location>
        <begin position="882"/>
        <end position="902"/>
    </location>
</feature>
<evidence type="ECO:0000256" key="1">
    <source>
        <dbReference type="ARBA" id="ARBA00004141"/>
    </source>
</evidence>
<feature type="binding site" evidence="14">
    <location>
        <position position="417"/>
    </location>
    <ligand>
        <name>ATP</name>
        <dbReference type="ChEBI" id="CHEBI:30616"/>
    </ligand>
</feature>
<evidence type="ECO:0000256" key="17">
    <source>
        <dbReference type="SAM" id="MobiDB-lite"/>
    </source>
</evidence>
<dbReference type="InterPro" id="IPR032631">
    <property type="entry name" value="P-type_ATPase_N"/>
</dbReference>
<dbReference type="SFLD" id="SFLDG00002">
    <property type="entry name" value="C1.7:_P-type_atpase_like"/>
    <property type="match status" value="1"/>
</dbReference>
<feature type="binding site" evidence="14">
    <location>
        <position position="597"/>
    </location>
    <ligand>
        <name>ATP</name>
        <dbReference type="ChEBI" id="CHEBI:30616"/>
    </ligand>
</feature>
<feature type="binding site" evidence="14">
    <location>
        <position position="795"/>
    </location>
    <ligand>
        <name>ATP</name>
        <dbReference type="ChEBI" id="CHEBI:30616"/>
    </ligand>
</feature>
<dbReference type="SUPFAM" id="SSF81660">
    <property type="entry name" value="Metal cation-transporting ATPase, ATP-binding domain N"/>
    <property type="match status" value="1"/>
</dbReference>
<dbReference type="PRINTS" id="PR00119">
    <property type="entry name" value="CATATPASE"/>
</dbReference>
<reference evidence="21" key="1">
    <citation type="submission" date="2022-11" db="UniProtKB">
        <authorList>
            <consortium name="EnsemblMetazoa"/>
        </authorList>
    </citation>
    <scope>IDENTIFICATION</scope>
</reference>
<keyword evidence="7 14" id="KW-0067">ATP-binding</keyword>
<dbReference type="OMA" id="QMYGNDK"/>
<evidence type="ECO:0000256" key="2">
    <source>
        <dbReference type="ARBA" id="ARBA00004308"/>
    </source>
</evidence>
<keyword evidence="5 15" id="KW-0479">Metal-binding</keyword>
<evidence type="ECO:0000256" key="11">
    <source>
        <dbReference type="ARBA" id="ARBA00023136"/>
    </source>
</evidence>
<sequence length="1156" mass="131946">MSSFLRKITNTLLCKREDIPENRTIFVNHKHPPTDDVYFQQKFPDNKIISSKYTIITFLPKNLFEQFRRIANFYFLLVAVLQFLAIDSPVSPITSILPLIFVISVTAIKQAYEDWLRHKADNEVNKRPTQVVRDCHIKEVQSQQINVGDIVKVMMDEELPCDMVLLCSQNEDGECYVTTANLDGETNLKIFRSLPDTALLQDEEGLDALSAMVECEQPQPDLYKFIGRMSFYSPSQQPTVKSLSAENVLLRGSRLKNTHFVYGVAIYTGRETKMALNSRQKGQKHSCIESSMNKYLVAMLIWLIVQTGLATGLKYWTDRRDFMVKSWYVRPVAEAYGDLVSSATVIFTDFLSFLVLFNYIIPISLYVTIELQKFLGSLYFGWDVDIYDPKADLRAKANTSDLNEELGQVEYMFTDKTGTLTENDMQFRYCSVDGIKYTEKEGKLVPGNKSIATPEATREFLLCLALCHTVHVNKDQDGDEVDAPNPNEDYTLWQYEASSPDEKALVEAAQRFGVVLTASTQEYIELMIDGDLVRFQLLHILEFDPTRKCMSVIIKNPEGNVQVLCKGAESTILARSVSGQKDITLDHVNDYAVEGLRTLCFAKRELSPEEYEDFHHQLHEASTALDGREEKLTQVFNNVEQELHLLGATGVEDKLQDGVPETIEALRTAGIKVWVLTGDKQETAVNISHSCKHFKPHMQELMLVKQANAQECGETLWRFLEQMRAEPQVKYAMVVDGPSLFHALEHHKDTLRDLCLNCVAVLCCRMSPLQKAEVVKLVKFSDSRPTTMAIGDGANDVSMIQEAHIGLGIMGKEGRQAVRCSDYAFSRFRFLIRVLLVHGAWYYNRIAITVQYFFYKNIAFITAQFFYAFYSAFSEQTVYDSFSLTLFNITYTSLPILIYGIVEQHLSSETLVNNPRLYREMRQNAKLTWIQCIYWLVLGTVHALVIFYFSMLLFKDDASLYQDQKSMGNWCLGTILYTCCILIANIKLGIETRYWNWIVIGSMALSILGYPILTSIYTAFIWYKVLGGWDFFDSTDPYYVFFMSLKSWPVWFGILLTIAACFLPDFVYKTCQLYFFPSESQVANPTKQPRQQPSKPKQWTPKKPVEFNGRGRLNPAFEGEVATDAVDEGGLSLGTYKLAYQSEEDQTSKTTPITVL</sequence>
<feature type="compositionally biased region" description="Low complexity" evidence="17">
    <location>
        <begin position="1085"/>
        <end position="1098"/>
    </location>
</feature>
<dbReference type="EC" id="7.6.2.1" evidence="16"/>
<feature type="transmembrane region" description="Helical" evidence="16">
    <location>
        <begin position="852"/>
        <end position="870"/>
    </location>
</feature>
<evidence type="ECO:0000256" key="16">
    <source>
        <dbReference type="RuleBase" id="RU362033"/>
    </source>
</evidence>
<dbReference type="GO" id="GO:0005886">
    <property type="term" value="C:plasma membrane"/>
    <property type="evidence" value="ECO:0007669"/>
    <property type="project" value="TreeGrafter"/>
</dbReference>
<feature type="active site" description="4-aspartylphosphate intermediate" evidence="13">
    <location>
        <position position="415"/>
    </location>
</feature>
<keyword evidence="6 14" id="KW-0547">Nucleotide-binding</keyword>
<evidence type="ECO:0000256" key="6">
    <source>
        <dbReference type="ARBA" id="ARBA00022741"/>
    </source>
</evidence>
<dbReference type="SUPFAM" id="SSF81653">
    <property type="entry name" value="Calcium ATPase, transduction domain A"/>
    <property type="match status" value="1"/>
</dbReference>
<evidence type="ECO:0000256" key="7">
    <source>
        <dbReference type="ARBA" id="ARBA00022840"/>
    </source>
</evidence>
<dbReference type="SUPFAM" id="SSF81665">
    <property type="entry name" value="Calcium ATPase, transmembrane domain M"/>
    <property type="match status" value="1"/>
</dbReference>